<evidence type="ECO:0000313" key="2">
    <source>
        <dbReference type="Ensembl" id="ENSMLEP00000014988.1"/>
    </source>
</evidence>
<reference evidence="2" key="2">
    <citation type="submission" date="2025-09" db="UniProtKB">
        <authorList>
            <consortium name="Ensembl"/>
        </authorList>
    </citation>
    <scope>IDENTIFICATION</scope>
</reference>
<name>A0A2K5YHF9_MANLE</name>
<dbReference type="AlphaFoldDB" id="A0A2K5YHF9"/>
<organism evidence="2 3">
    <name type="scientific">Mandrillus leucophaeus</name>
    <name type="common">Drill</name>
    <name type="synonym">Papio leucophaeus</name>
    <dbReference type="NCBI Taxonomy" id="9568"/>
    <lineage>
        <taxon>Eukaryota</taxon>
        <taxon>Metazoa</taxon>
        <taxon>Chordata</taxon>
        <taxon>Craniata</taxon>
        <taxon>Vertebrata</taxon>
        <taxon>Euteleostomi</taxon>
        <taxon>Mammalia</taxon>
        <taxon>Eutheria</taxon>
        <taxon>Euarchontoglires</taxon>
        <taxon>Primates</taxon>
        <taxon>Haplorrhini</taxon>
        <taxon>Catarrhini</taxon>
        <taxon>Cercopithecidae</taxon>
        <taxon>Cercopithecinae</taxon>
        <taxon>Mandrillus</taxon>
    </lineage>
</organism>
<sequence length="95" mass="10449">MEIESTILRDEDKLFTWGGLRGELSSKQPRCGGGAGHLWVPCPWFCIIHTNHSMLLCSFTRRLWAHKGQASPHSPVSPASPSPAQGTRQGQRVLG</sequence>
<dbReference type="OMA" id="LWVPCPW"/>
<dbReference type="Proteomes" id="UP000233140">
    <property type="component" value="Unassembled WGS sequence"/>
</dbReference>
<protein>
    <submittedName>
        <fullName evidence="2">Uncharacterized protein</fullName>
    </submittedName>
</protein>
<evidence type="ECO:0000313" key="3">
    <source>
        <dbReference type="Proteomes" id="UP000233140"/>
    </source>
</evidence>
<evidence type="ECO:0000256" key="1">
    <source>
        <dbReference type="SAM" id="MobiDB-lite"/>
    </source>
</evidence>
<feature type="compositionally biased region" description="Low complexity" evidence="1">
    <location>
        <begin position="70"/>
        <end position="84"/>
    </location>
</feature>
<dbReference type="Ensembl" id="ENSMLET00000038442.1">
    <property type="protein sequence ID" value="ENSMLEP00000014988.1"/>
    <property type="gene ID" value="ENSMLEG00000031657.1"/>
</dbReference>
<feature type="region of interest" description="Disordered" evidence="1">
    <location>
        <begin position="68"/>
        <end position="95"/>
    </location>
</feature>
<dbReference type="GeneTree" id="ENSGT00560000078631"/>
<keyword evidence="3" id="KW-1185">Reference proteome</keyword>
<accession>A0A2K5YHF9</accession>
<proteinExistence type="predicted"/>
<reference evidence="2" key="1">
    <citation type="submission" date="2025-08" db="UniProtKB">
        <authorList>
            <consortium name="Ensembl"/>
        </authorList>
    </citation>
    <scope>IDENTIFICATION</scope>
</reference>
<feature type="compositionally biased region" description="Polar residues" evidence="1">
    <location>
        <begin position="85"/>
        <end position="95"/>
    </location>
</feature>